<reference evidence="2" key="1">
    <citation type="submission" date="2024-06" db="EMBL/GenBank/DDBJ databases">
        <title>The genome sequences of Kitasatospora sp. strain HUAS MG31.</title>
        <authorList>
            <person name="Mo P."/>
        </authorList>
    </citation>
    <scope>NUCLEOTIDE SEQUENCE</scope>
    <source>
        <strain evidence="2">HUAS MG31</strain>
    </source>
</reference>
<dbReference type="RefSeq" id="WP_354644532.1">
    <property type="nucleotide sequence ID" value="NZ_CP159872.1"/>
</dbReference>
<dbReference type="AlphaFoldDB" id="A0AAU8K8K5"/>
<protein>
    <submittedName>
        <fullName evidence="2">Uncharacterized protein</fullName>
    </submittedName>
</protein>
<sequence length="115" mass="11258">MKLQITVTDDQTAPETFGPPHLDGHSAGSAPATRQHPGTRHPAADPADAGRAPVHTPVADADPGGHARPASAAPAGADALDGGGVPSWLLEQAAQVGANPPRAGAAHDAGSYGAT</sequence>
<evidence type="ECO:0000256" key="1">
    <source>
        <dbReference type="SAM" id="MobiDB-lite"/>
    </source>
</evidence>
<feature type="compositionally biased region" description="Polar residues" evidence="1">
    <location>
        <begin position="1"/>
        <end position="14"/>
    </location>
</feature>
<proteinExistence type="predicted"/>
<feature type="compositionally biased region" description="Low complexity" evidence="1">
    <location>
        <begin position="64"/>
        <end position="80"/>
    </location>
</feature>
<name>A0AAU8K8K5_9ACTN</name>
<gene>
    <name evidence="2" type="ORF">ABWK59_34060</name>
</gene>
<dbReference type="KEGG" id="kcm:ABWK59_34060"/>
<organism evidence="2">
    <name type="scientific">Kitasatospora camelliae</name>
    <dbReference type="NCBI Taxonomy" id="3156397"/>
    <lineage>
        <taxon>Bacteria</taxon>
        <taxon>Bacillati</taxon>
        <taxon>Actinomycetota</taxon>
        <taxon>Actinomycetes</taxon>
        <taxon>Kitasatosporales</taxon>
        <taxon>Streptomycetaceae</taxon>
        <taxon>Kitasatospora</taxon>
    </lineage>
</organism>
<evidence type="ECO:0000313" key="2">
    <source>
        <dbReference type="EMBL" id="XCM83596.1"/>
    </source>
</evidence>
<dbReference type="EMBL" id="CP159872">
    <property type="protein sequence ID" value="XCM83596.1"/>
    <property type="molecule type" value="Genomic_DNA"/>
</dbReference>
<accession>A0AAU8K8K5</accession>
<feature type="region of interest" description="Disordered" evidence="1">
    <location>
        <begin position="1"/>
        <end position="115"/>
    </location>
</feature>